<dbReference type="Gene3D" id="3.10.450.50">
    <property type="match status" value="1"/>
</dbReference>
<evidence type="ECO:0000256" key="1">
    <source>
        <dbReference type="SAM" id="MobiDB-lite"/>
    </source>
</evidence>
<accession>A0ABW3VHZ5</accession>
<dbReference type="SUPFAM" id="SSF54427">
    <property type="entry name" value="NTF2-like"/>
    <property type="match status" value="1"/>
</dbReference>
<dbReference type="Proteomes" id="UP001597182">
    <property type="component" value="Unassembled WGS sequence"/>
</dbReference>
<comment type="caution">
    <text evidence="2">The sequence shown here is derived from an EMBL/GenBank/DDBJ whole genome shotgun (WGS) entry which is preliminary data.</text>
</comment>
<evidence type="ECO:0008006" key="4">
    <source>
        <dbReference type="Google" id="ProtNLM"/>
    </source>
</evidence>
<reference evidence="3" key="1">
    <citation type="journal article" date="2019" name="Int. J. Syst. Evol. Microbiol.">
        <title>The Global Catalogue of Microorganisms (GCM) 10K type strain sequencing project: providing services to taxonomists for standard genome sequencing and annotation.</title>
        <authorList>
            <consortium name="The Broad Institute Genomics Platform"/>
            <consortium name="The Broad Institute Genome Sequencing Center for Infectious Disease"/>
            <person name="Wu L."/>
            <person name="Ma J."/>
        </authorList>
    </citation>
    <scope>NUCLEOTIDE SEQUENCE [LARGE SCALE GENOMIC DNA]</scope>
    <source>
        <strain evidence="3">CCUG 49018</strain>
    </source>
</reference>
<dbReference type="RefSeq" id="WP_013673529.1">
    <property type="nucleotide sequence ID" value="NZ_BAABKS010000099.1"/>
</dbReference>
<protein>
    <recommendedName>
        <fullName evidence="4">SnoaL-like domain-containing protein</fullName>
    </recommendedName>
</protein>
<keyword evidence="3" id="KW-1185">Reference proteome</keyword>
<proteinExistence type="predicted"/>
<name>A0ABW3VHZ5_9PSEU</name>
<dbReference type="InterPro" id="IPR032710">
    <property type="entry name" value="NTF2-like_dom_sf"/>
</dbReference>
<gene>
    <name evidence="2" type="ORF">ACFQ34_13340</name>
</gene>
<evidence type="ECO:0000313" key="2">
    <source>
        <dbReference type="EMBL" id="MFD1234268.1"/>
    </source>
</evidence>
<sequence length="174" mass="19062">MTNRPTADAPRWTSEAMNTPETAEEMAARIRTSLRSGFEMYASVHKTLFAQVIQLAMATFEQPADQHEYSELDHGGVAGNGNYGAFLRRRIPDIDIAGTATARTADTVVADYTITGTLPDGPLHLHSEATYTLEDGLVVRYLVRHDAAEWQRYLRATGNPYEGGGFAAAELDQA</sequence>
<organism evidence="2 3">
    <name type="scientific">Pseudonocardia benzenivorans</name>
    <dbReference type="NCBI Taxonomy" id="228005"/>
    <lineage>
        <taxon>Bacteria</taxon>
        <taxon>Bacillati</taxon>
        <taxon>Actinomycetota</taxon>
        <taxon>Actinomycetes</taxon>
        <taxon>Pseudonocardiales</taxon>
        <taxon>Pseudonocardiaceae</taxon>
        <taxon>Pseudonocardia</taxon>
    </lineage>
</organism>
<feature type="region of interest" description="Disordered" evidence="1">
    <location>
        <begin position="1"/>
        <end position="22"/>
    </location>
</feature>
<evidence type="ECO:0000313" key="3">
    <source>
        <dbReference type="Proteomes" id="UP001597182"/>
    </source>
</evidence>
<dbReference type="EMBL" id="JBHTMB010000120">
    <property type="protein sequence ID" value="MFD1234268.1"/>
    <property type="molecule type" value="Genomic_DNA"/>
</dbReference>